<dbReference type="Gene3D" id="3.50.50.60">
    <property type="entry name" value="FAD/NAD(P)-binding domain"/>
    <property type="match status" value="2"/>
</dbReference>
<protein>
    <recommendedName>
        <fullName evidence="1">FAD/NAD(P)-binding domain-containing protein</fullName>
    </recommendedName>
</protein>
<gene>
    <name evidence="2" type="ORF">GBAR_LOCUS19616</name>
</gene>
<dbReference type="InterPro" id="IPR023753">
    <property type="entry name" value="FAD/NAD-binding_dom"/>
</dbReference>
<evidence type="ECO:0000313" key="2">
    <source>
        <dbReference type="EMBL" id="CAI8034932.1"/>
    </source>
</evidence>
<dbReference type="InterPro" id="IPR036188">
    <property type="entry name" value="FAD/NAD-bd_sf"/>
</dbReference>
<sequence>MDTLPVLSQCKSAFQAVCGDLKGARKTQERFLKTCPVVSQGTSAVQALIGDTEGARETQLEFVGFVNDTADSIPVVGHVKGGIHYVCGDTEGGDKAMKSSSRTTGVIGGGVVGFVVGGPPGAAVGGAAGGLLVDGLTTGIDSAVHEEFRPAGTVAAIDTLVEGKSQSVSGDIFDVVVGTVMDGMTGIAAGEQVGRMSKVKVKGEANNVPANKQVHVDGAMDKVKHLTGDEVRNLKKDAHTHAQAKQKVTGGSSKLTKAQKKQVRQLNRNRTKLTDHNIHGLIEDRQGQIAVDLKPESNTGRCAERIIMEDPKRNYTLNVVEYLDDHKYGVVDPGPGPSCVQRAANFVADHQAVYGAAAGVYPAAAGPKGVAKFDILVIGASAGGIACANRAAELGKRVAIVGTGDKESDVHSDVHYYHGETMFVGPRRLSVGSHLLEAELILLACDTKPDDIGLKWTGVECDSDGYVNVNSDYKTSMPHVYALGGVTGKTMTPEGMNYTLVLHDRLPRKTRSRNSCTAGF</sequence>
<accession>A0AA35X220</accession>
<name>A0AA35X220_GEOBA</name>
<proteinExistence type="predicted"/>
<dbReference type="Pfam" id="PF07992">
    <property type="entry name" value="Pyr_redox_2"/>
    <property type="match status" value="1"/>
</dbReference>
<comment type="caution">
    <text evidence="2">The sequence shown here is derived from an EMBL/GenBank/DDBJ whole genome shotgun (WGS) entry which is preliminary data.</text>
</comment>
<dbReference type="PANTHER" id="PTHR34494:SF1">
    <property type="entry name" value="PROTEIN CBG25024"/>
    <property type="match status" value="1"/>
</dbReference>
<dbReference type="AlphaFoldDB" id="A0AA35X220"/>
<dbReference type="SUPFAM" id="SSF51905">
    <property type="entry name" value="FAD/NAD(P)-binding domain"/>
    <property type="match status" value="1"/>
</dbReference>
<organism evidence="2 3">
    <name type="scientific">Geodia barretti</name>
    <name type="common">Barrett's horny sponge</name>
    <dbReference type="NCBI Taxonomy" id="519541"/>
    <lineage>
        <taxon>Eukaryota</taxon>
        <taxon>Metazoa</taxon>
        <taxon>Porifera</taxon>
        <taxon>Demospongiae</taxon>
        <taxon>Heteroscleromorpha</taxon>
        <taxon>Tetractinellida</taxon>
        <taxon>Astrophorina</taxon>
        <taxon>Geodiidae</taxon>
        <taxon>Geodia</taxon>
    </lineage>
</organism>
<evidence type="ECO:0000259" key="1">
    <source>
        <dbReference type="Pfam" id="PF07992"/>
    </source>
</evidence>
<keyword evidence="3" id="KW-1185">Reference proteome</keyword>
<feature type="domain" description="FAD/NAD(P)-binding" evidence="1">
    <location>
        <begin position="436"/>
        <end position="490"/>
    </location>
</feature>
<dbReference type="GO" id="GO:0016491">
    <property type="term" value="F:oxidoreductase activity"/>
    <property type="evidence" value="ECO:0007669"/>
    <property type="project" value="InterPro"/>
</dbReference>
<dbReference type="PANTHER" id="PTHR34494">
    <property type="entry name" value="PROTEIN CBG25024"/>
    <property type="match status" value="1"/>
</dbReference>
<dbReference type="Proteomes" id="UP001174909">
    <property type="component" value="Unassembled WGS sequence"/>
</dbReference>
<reference evidence="2" key="1">
    <citation type="submission" date="2023-03" db="EMBL/GenBank/DDBJ databases">
        <authorList>
            <person name="Steffen K."/>
            <person name="Cardenas P."/>
        </authorList>
    </citation>
    <scope>NUCLEOTIDE SEQUENCE</scope>
</reference>
<evidence type="ECO:0000313" key="3">
    <source>
        <dbReference type="Proteomes" id="UP001174909"/>
    </source>
</evidence>
<dbReference type="EMBL" id="CASHTH010002759">
    <property type="protein sequence ID" value="CAI8034932.1"/>
    <property type="molecule type" value="Genomic_DNA"/>
</dbReference>